<dbReference type="CDD" id="cd03801">
    <property type="entry name" value="GT4_PimA-like"/>
    <property type="match status" value="1"/>
</dbReference>
<dbReference type="Pfam" id="PF08241">
    <property type="entry name" value="Methyltransf_11"/>
    <property type="match status" value="2"/>
</dbReference>
<feature type="coiled-coil region" evidence="1">
    <location>
        <begin position="394"/>
        <end position="421"/>
    </location>
</feature>
<feature type="domain" description="Glycosyltransferase 2-like" evidence="2">
    <location>
        <begin position="534"/>
        <end position="653"/>
    </location>
</feature>
<dbReference type="CDD" id="cd02440">
    <property type="entry name" value="AdoMet_MTases"/>
    <property type="match status" value="2"/>
</dbReference>
<gene>
    <name evidence="4" type="ORF">GXW78_09935</name>
</gene>
<dbReference type="GO" id="GO:0008168">
    <property type="term" value="F:methyltransferase activity"/>
    <property type="evidence" value="ECO:0007669"/>
    <property type="project" value="UniProtKB-KW"/>
</dbReference>
<dbReference type="RefSeq" id="WP_211868365.1">
    <property type="nucleotide sequence ID" value="NZ_JAAEDI010000009.1"/>
</dbReference>
<evidence type="ECO:0000259" key="2">
    <source>
        <dbReference type="Pfam" id="PF00535"/>
    </source>
</evidence>
<feature type="coiled-coil region" evidence="1">
    <location>
        <begin position="277"/>
        <end position="340"/>
    </location>
</feature>
<dbReference type="EMBL" id="JAAEDI010000009">
    <property type="protein sequence ID" value="MBR0649982.1"/>
    <property type="molecule type" value="Genomic_DNA"/>
</dbReference>
<feature type="domain" description="Methyltransferase type 11" evidence="3">
    <location>
        <begin position="61"/>
        <end position="154"/>
    </location>
</feature>
<keyword evidence="4" id="KW-0808">Transferase</keyword>
<organism evidence="4 5">
    <name type="scientific">Neoroseomonas terrae</name>
    <dbReference type="NCBI Taxonomy" id="424799"/>
    <lineage>
        <taxon>Bacteria</taxon>
        <taxon>Pseudomonadati</taxon>
        <taxon>Pseudomonadota</taxon>
        <taxon>Alphaproteobacteria</taxon>
        <taxon>Acetobacterales</taxon>
        <taxon>Acetobacteraceae</taxon>
        <taxon>Neoroseomonas</taxon>
    </lineage>
</organism>
<dbReference type="CDD" id="cd04186">
    <property type="entry name" value="GT_2_like_c"/>
    <property type="match status" value="1"/>
</dbReference>
<dbReference type="SUPFAM" id="SSF53335">
    <property type="entry name" value="S-adenosyl-L-methionine-dependent methyltransferases"/>
    <property type="match status" value="2"/>
</dbReference>
<accession>A0ABS5EG51</accession>
<reference evidence="5" key="1">
    <citation type="journal article" date="2021" name="Syst. Appl. Microbiol.">
        <title>Roseomonas hellenica sp. nov., isolated from roots of wild-growing Alkanna tinctoria.</title>
        <authorList>
            <person name="Rat A."/>
            <person name="Naranjo H.D."/>
            <person name="Lebbe L."/>
            <person name="Cnockaert M."/>
            <person name="Krigas N."/>
            <person name="Grigoriadou K."/>
            <person name="Maloupa E."/>
            <person name="Willems A."/>
        </authorList>
    </citation>
    <scope>NUCLEOTIDE SEQUENCE [LARGE SCALE GENOMIC DNA]</scope>
    <source>
        <strain evidence="5">LMG 31159</strain>
    </source>
</reference>
<dbReference type="Gene3D" id="3.40.50.150">
    <property type="entry name" value="Vaccinia Virus protein VP39"/>
    <property type="match status" value="2"/>
</dbReference>
<dbReference type="InterPro" id="IPR013216">
    <property type="entry name" value="Methyltransf_11"/>
</dbReference>
<dbReference type="Gene3D" id="3.40.50.2000">
    <property type="entry name" value="Glycogen Phosphorylase B"/>
    <property type="match status" value="1"/>
</dbReference>
<dbReference type="SUPFAM" id="SSF53448">
    <property type="entry name" value="Nucleotide-diphospho-sugar transferases"/>
    <property type="match status" value="1"/>
</dbReference>
<dbReference type="GO" id="GO:0032259">
    <property type="term" value="P:methylation"/>
    <property type="evidence" value="ECO:0007669"/>
    <property type="project" value="UniProtKB-KW"/>
</dbReference>
<dbReference type="PANTHER" id="PTHR43179">
    <property type="entry name" value="RHAMNOSYLTRANSFERASE WBBL"/>
    <property type="match status" value="1"/>
</dbReference>
<dbReference type="InterPro" id="IPR001173">
    <property type="entry name" value="Glyco_trans_2-like"/>
</dbReference>
<dbReference type="Pfam" id="PF00535">
    <property type="entry name" value="Glycos_transf_2"/>
    <property type="match status" value="1"/>
</dbReference>
<name>A0ABS5EG51_9PROT</name>
<proteinExistence type="predicted"/>
<dbReference type="InterPro" id="IPR029044">
    <property type="entry name" value="Nucleotide-diphossugar_trans"/>
</dbReference>
<dbReference type="Proteomes" id="UP000698752">
    <property type="component" value="Unassembled WGS sequence"/>
</dbReference>
<keyword evidence="1" id="KW-0175">Coiled coil</keyword>
<evidence type="ECO:0000313" key="5">
    <source>
        <dbReference type="Proteomes" id="UP000698752"/>
    </source>
</evidence>
<evidence type="ECO:0000313" key="4">
    <source>
        <dbReference type="EMBL" id="MBR0649982.1"/>
    </source>
</evidence>
<evidence type="ECO:0000256" key="1">
    <source>
        <dbReference type="SAM" id="Coils"/>
    </source>
</evidence>
<dbReference type="InterPro" id="IPR029063">
    <property type="entry name" value="SAM-dependent_MTases_sf"/>
</dbReference>
<dbReference type="Gene3D" id="3.90.550.10">
    <property type="entry name" value="Spore Coat Polysaccharide Biosynthesis Protein SpsA, Chain A"/>
    <property type="match status" value="1"/>
</dbReference>
<sequence>MTDAIARRSARTDGNFVVPRPSVDLPFTGERMTSVMEGQIEFEHFHRYCLARDLCDGLDVLDVASGEGYGSALLAGVAKSVVGVEIDLASVAHAQSAYGGPTLQFLPGDALALPIGDASVDAVISFETLEHLSDQPRFIREVRRVLRPGGLFIVSTPDRTVYSAPGSEPNPYHVLELTPSELAGLLGASFRNYTMLQQRPLLGSLMAGGTGENWRSFERRSADRIEATAGLSRAHYLVALASDAPLPEIGPSMYADRRRVHEVVQEALSVPSLRHALAAAQSELGAAEARLDDARRADRDELQAARLELDEVRRLHQSALQAARAEIEDARNVQQAALRASRAEIESLRDAHHAELQASDASRARAVTLDRDLEMALKERDSAVGMHAAAAAQAASIANDRDEAQRQLAASEARRAQTEQALNAVWSSTSWRILGPFRRAGRRFPSTARLLRRGLKVVWWTLSMQIGYRYMLWRRHRNAPQAPMPALPMLPGAAAAPLSPDPTPMAAKDLRLAFQTLHGTAAIYFPPVAEPEVSIIIPAYRHLDELLTCLRSISTARQGSPSFEVIVIDDCPEYPVLWAVPRSGGLLGIANEENLGFLLSCNRAASKARGRILCFLNSDTIVTRGWLDHLVRALEETPRAALAGSMLLNQDGTIQDAGWRIAGNGWGHPLGRGTDAQNGAYTHRRAVDCVTGACFCVPRAVWEDLDGFDTAYAPAFYEEFDLAFRAKRKGLKVIYEPASRVVHLGSASYGAERRDALSTINHATFSARFADVLRKQPNDLSDEFTIRHAGPERPTILVIDQDVPVPEQHAGDVTMAGYLRILVDAGWRVVFGPHSGVAAGLPCEALEAIGIEMIRAPQTIAGWLAAHGRHLRQVWISRPHLAIDLLATIRGATNAPIAYYTHDLHFLRMKREADLHDSAEMAEAAERMRSMELDVLRSVDRVLTPSAEEGDMIVRLVPAAKVTTVPPYSYKDHEIRARSAGEFNGLTDVLFVGGFPHPPNVDAAFFIAREVMPLVWRVRPDARLLLVGYAPPPEVQALASDRIVVTGQVPDLAPWFERSRVMLAALRYGAGVKGKVVEAMRAGLPVVTTAVGAEGIGIVPDQEAIVAEDAAGLAAGVLALFDDPARCTRMSAAGAALVARRFSLAAARATVDSLFSVRRCSSCGSTKLAPPPATGDGRESFFCHDCFALARCEALARVILARFARQGETSLPELMAAHPGLRMHELGFVGGIADSLRGLPNYSESEFFSDVPVGTSGPGGVRCEDVTRLTFDDESFDIIVSQDVMEHVPDPVSGFAETARVLRPGGSHFFTVPLDPDLDRSATRATLGPNGVVHVLPPEYHGDPVRSEGALVFTEYGRDLPELVARAGLQLVEHEQGVFGGDSRAPLRVFEAIKPAGPPPG</sequence>
<protein>
    <submittedName>
        <fullName evidence="4">Methyltransferase domain-containing protein</fullName>
    </submittedName>
</protein>
<feature type="domain" description="Methyltransferase type 11" evidence="3">
    <location>
        <begin position="1261"/>
        <end position="1310"/>
    </location>
</feature>
<dbReference type="PANTHER" id="PTHR43179:SF7">
    <property type="entry name" value="RHAMNOSYLTRANSFERASE WBBL"/>
    <property type="match status" value="1"/>
</dbReference>
<dbReference type="Pfam" id="PF13692">
    <property type="entry name" value="Glyco_trans_1_4"/>
    <property type="match status" value="1"/>
</dbReference>
<dbReference type="SUPFAM" id="SSF53756">
    <property type="entry name" value="UDP-Glycosyltransferase/glycogen phosphorylase"/>
    <property type="match status" value="1"/>
</dbReference>
<comment type="caution">
    <text evidence="4">The sequence shown here is derived from an EMBL/GenBank/DDBJ whole genome shotgun (WGS) entry which is preliminary data.</text>
</comment>
<keyword evidence="5" id="KW-1185">Reference proteome</keyword>
<keyword evidence="4" id="KW-0489">Methyltransferase</keyword>
<evidence type="ECO:0000259" key="3">
    <source>
        <dbReference type="Pfam" id="PF08241"/>
    </source>
</evidence>